<feature type="region of interest" description="Disordered" evidence="1">
    <location>
        <begin position="657"/>
        <end position="686"/>
    </location>
</feature>
<feature type="compositionally biased region" description="Low complexity" evidence="1">
    <location>
        <begin position="424"/>
        <end position="464"/>
    </location>
</feature>
<keyword evidence="2" id="KW-0732">Signal</keyword>
<keyword evidence="4" id="KW-1185">Reference proteome</keyword>
<feature type="compositionally biased region" description="Low complexity" evidence="1">
    <location>
        <begin position="403"/>
        <end position="414"/>
    </location>
</feature>
<sequence length="832" mass="90862">MKLSISLKNLLINLIICISILSATATYAATAPAPPQIDQHGRLVLPTHNPFPKLPTNPDKYFKKHKAYEYEAILSIDGVGIADRSQGYTLYSNRAYNEIESVLAPGPEWGNRWAKSIKERKDADDGYTSIVGQLSTIGIQSKGDYSGYALFGVIGKNSHYLSQQAAFNAILPEIKGYNRFRDEVSKQHGTSPQERSRLLDEYVRQQSQAQPSSGRPPYIFNPDYRRKVPDGEFWGEEANHTECESYAYSFFPGQKICSSNKLSAWEQTQGNIGKYSRELDDHFKEVGDQTQDNLREAHNRIWAGGNAPDDFSLAGKISHVGNGVFQAAGTIPDTLIRATGINKAVGYAYQQYTPDNIKQTVSNIGNTYKEWAKSHPEAHEHLKLAGNTAATILGARATGAINKGTSGKAAAGTGRNTRSTAGKTSNPQTTSQTTASSKTTTNNNKNNKAPAKNNNNQANRTTPTGTANHTAKSNPSNGTRSSASNQPSRTDKPAGRVPVGNDFAEAAVHRHSSQSTATKGSNHSTDTPTLPPYRKPDTTTPHGTTAHGKSNTSSGKTQTTDNTKLNKEYFDSRYGTSNVQQGGGNRLSVNERVRNNTANSSHASSKSNFNQHVDKNHSNNEHNLATENTPPHSNQSNPQDTLSANRLTDQSKRLFNGETLHPNLPAPAAGWDYKPEKISPKGKSTEKNIDSHIRGYIAEIKLANYVAEQGYIVLKWGDKVGRHGSDIISIHPGTHEVVLWDSKYRSNGGKLKISPTFDSDAKTKSGKQSGALENAKEEAKRAIRDSSLSAEIQRKTLANLQQGNFETRTVGSGALKGQEVIQKYRNDNKFNN</sequence>
<dbReference type="KEGG" id="ckh:LVJ77_00390"/>
<reference evidence="3" key="1">
    <citation type="journal article" date="2022" name="Res Sq">
        <title>Evolution of multicellular longitudinally dividing oral cavity symbionts (Neisseriaceae).</title>
        <authorList>
            <person name="Nyongesa S."/>
            <person name="Weber P."/>
            <person name="Bernet E."/>
            <person name="Pullido F."/>
            <person name="Nieckarz M."/>
            <person name="Delaby M."/>
            <person name="Nieves C."/>
            <person name="Viehboeck T."/>
            <person name="Krause N."/>
            <person name="Rivera-Millot A."/>
            <person name="Nakamura A."/>
            <person name="Vischer N."/>
            <person name="VanNieuwenhze M."/>
            <person name="Brun Y."/>
            <person name="Cava F."/>
            <person name="Bulgheresi S."/>
            <person name="Veyrier F."/>
        </authorList>
    </citation>
    <scope>NUCLEOTIDE SEQUENCE</scope>
    <source>
        <strain evidence="3">17694</strain>
    </source>
</reference>
<feature type="chain" id="PRO_5035738169" evidence="2">
    <location>
        <begin position="29"/>
        <end position="832"/>
    </location>
</feature>
<feature type="region of interest" description="Disordered" evidence="1">
    <location>
        <begin position="595"/>
        <end position="643"/>
    </location>
</feature>
<proteinExistence type="predicted"/>
<protein>
    <submittedName>
        <fullName evidence="3">Uncharacterized protein</fullName>
    </submittedName>
</protein>
<feature type="compositionally biased region" description="Polar residues" evidence="1">
    <location>
        <begin position="621"/>
        <end position="643"/>
    </location>
</feature>
<reference evidence="3" key="2">
    <citation type="submission" date="2024-09" db="EMBL/GenBank/DDBJ databases">
        <authorList>
            <person name="Veyrier F.J."/>
        </authorList>
    </citation>
    <scope>NUCLEOTIDE SEQUENCE</scope>
    <source>
        <strain evidence="3">17694</strain>
    </source>
</reference>
<feature type="compositionally biased region" description="Polar residues" evidence="1">
    <location>
        <begin position="513"/>
        <end position="528"/>
    </location>
</feature>
<name>A0A8T9MUS7_9NEIS</name>
<evidence type="ECO:0000313" key="4">
    <source>
        <dbReference type="Proteomes" id="UP000831534"/>
    </source>
</evidence>
<feature type="region of interest" description="Disordered" evidence="1">
    <location>
        <begin position="755"/>
        <end position="780"/>
    </location>
</feature>
<feature type="compositionally biased region" description="Polar residues" evidence="1">
    <location>
        <begin position="595"/>
        <end position="611"/>
    </location>
</feature>
<feature type="region of interest" description="Disordered" evidence="1">
    <location>
        <begin position="402"/>
        <end position="562"/>
    </location>
</feature>
<dbReference type="EMBL" id="CP091521">
    <property type="protein sequence ID" value="UOP04874.1"/>
    <property type="molecule type" value="Genomic_DNA"/>
</dbReference>
<dbReference type="AlphaFoldDB" id="A0A8T9MUS7"/>
<feature type="compositionally biased region" description="Polar residues" evidence="1">
    <location>
        <begin position="465"/>
        <end position="488"/>
    </location>
</feature>
<dbReference type="Proteomes" id="UP000831534">
    <property type="component" value="Chromosome"/>
</dbReference>
<evidence type="ECO:0000256" key="1">
    <source>
        <dbReference type="SAM" id="MobiDB-lite"/>
    </source>
</evidence>
<organism evidence="3 4">
    <name type="scientific">Conchiformibius kuhniae</name>
    <dbReference type="NCBI Taxonomy" id="211502"/>
    <lineage>
        <taxon>Bacteria</taxon>
        <taxon>Pseudomonadati</taxon>
        <taxon>Pseudomonadota</taxon>
        <taxon>Betaproteobacteria</taxon>
        <taxon>Neisseriales</taxon>
        <taxon>Neisseriaceae</taxon>
        <taxon>Conchiformibius</taxon>
    </lineage>
</organism>
<evidence type="ECO:0000313" key="3">
    <source>
        <dbReference type="EMBL" id="UOP04874.1"/>
    </source>
</evidence>
<evidence type="ECO:0000256" key="2">
    <source>
        <dbReference type="SAM" id="SignalP"/>
    </source>
</evidence>
<accession>A0A8T9MUS7</accession>
<feature type="compositionally biased region" description="Basic and acidic residues" evidence="1">
    <location>
        <begin position="673"/>
        <end position="686"/>
    </location>
</feature>
<gene>
    <name evidence="3" type="ORF">LVJ77_00390</name>
</gene>
<dbReference type="RefSeq" id="WP_156900770.1">
    <property type="nucleotide sequence ID" value="NZ_CP091521.1"/>
</dbReference>
<feature type="signal peptide" evidence="2">
    <location>
        <begin position="1"/>
        <end position="28"/>
    </location>
</feature>
<feature type="compositionally biased region" description="Polar residues" evidence="1">
    <location>
        <begin position="538"/>
        <end position="562"/>
    </location>
</feature>